<evidence type="ECO:0000313" key="2">
    <source>
        <dbReference type="Proteomes" id="UP000238573"/>
    </source>
</evidence>
<gene>
    <name evidence="1" type="ORF">C6A27_05465</name>
</gene>
<dbReference type="Gene3D" id="3.90.70.10">
    <property type="entry name" value="Cysteine proteinases"/>
    <property type="match status" value="1"/>
</dbReference>
<protein>
    <submittedName>
        <fullName evidence="1">DNA repair protein RadC</fullName>
    </submittedName>
</protein>
<dbReference type="AlphaFoldDB" id="A0A2T0G361"/>
<organism evidence="1 2">
    <name type="scientific">Streptococcus anginosus</name>
    <dbReference type="NCBI Taxonomy" id="1328"/>
    <lineage>
        <taxon>Bacteria</taxon>
        <taxon>Bacillati</taxon>
        <taxon>Bacillota</taxon>
        <taxon>Bacilli</taxon>
        <taxon>Lactobacillales</taxon>
        <taxon>Streptococcaceae</taxon>
        <taxon>Streptococcus</taxon>
        <taxon>Streptococcus anginosus group</taxon>
    </lineage>
</organism>
<comment type="caution">
    <text evidence="1">The sequence shown here is derived from an EMBL/GenBank/DDBJ whole genome shotgun (WGS) entry which is preliminary data.</text>
</comment>
<sequence>MNLYFGDIPICYSHSTAMALQAAGYDFRSDYLEAIMVMGNGATLVKKDDRHPLVFFDNGMPDESISHCLQILGFDYEEFFCDSSEPVNVIELKEKLKTYLDHGSVIVGPLDMGYLTYNLNHSHLRGVDHFVSVYDMDEHWIYFHDPAGYPCVKMDFRDFCKAWKAEAIDYKRGAYSMWGNLQRNKLPTSQEIYHSVSIIMKQRYENGEVGIIEDYAKTIRANGLNAEQKQLHQFFSFRLAAIRSLYLSQFLKDYDPVKADLKEKIAMLFSQAYLDSRQEAYSSLADTLMEIAQLDGQFRDLCLQCIKG</sequence>
<name>A0A2T0G361_STRAP</name>
<reference evidence="1 2" key="1">
    <citation type="journal article" date="1993" name="J. Dent. Res.">
        <title>The isolation and characterization of milleri group streptococci from dental periapical abscesses.</title>
        <authorList>
            <person name="Fisher L.E."/>
            <person name="Russell R.R."/>
        </authorList>
    </citation>
    <scope>NUCLEOTIDE SEQUENCE [LARGE SCALE GENOMIC DNA]</scope>
    <source>
        <strain evidence="1 2">OUP21</strain>
    </source>
</reference>
<accession>A0A2T0G361</accession>
<dbReference type="Proteomes" id="UP000238573">
    <property type="component" value="Unassembled WGS sequence"/>
</dbReference>
<evidence type="ECO:0000313" key="1">
    <source>
        <dbReference type="EMBL" id="PRT70486.1"/>
    </source>
</evidence>
<proteinExistence type="predicted"/>
<dbReference type="EMBL" id="PVSZ01000011">
    <property type="protein sequence ID" value="PRT70486.1"/>
    <property type="molecule type" value="Genomic_DNA"/>
</dbReference>
<dbReference type="RefSeq" id="WP_106384334.1">
    <property type="nucleotide sequence ID" value="NZ_PVSZ01000011.1"/>
</dbReference>